<evidence type="ECO:0000313" key="4">
    <source>
        <dbReference type="Proteomes" id="UP000332933"/>
    </source>
</evidence>
<protein>
    <submittedName>
        <fullName evidence="3">Aste57867_22833 protein</fullName>
    </submittedName>
</protein>
<proteinExistence type="predicted"/>
<name>A0A485LMP4_9STRA</name>
<dbReference type="Proteomes" id="UP000332933">
    <property type="component" value="Unassembled WGS sequence"/>
</dbReference>
<dbReference type="AlphaFoldDB" id="A0A485LMP4"/>
<sequence length="494" mass="54305">MCLLVKSTTGGSACHQDMPQFKYHLRVHKPHHHSFHPSVDAAQASPPVGGTLQMISPVCVQWRDADGNTSKPLRFHTISTLAGVRHVGCPDDLATTSKNDTDDLLAVEDDRHFRHHHVRLLLGAFTTARLRATLPSLLRRHPDHTLEFYTLRGPTAIVDHLADLRALGLQSHVVAATTPSVSRLHLPPHGHGHDRLLLPFLQAVVDAADPEDHIVLRVLWPHGGSDTICAAATMLHPAGECFPWYAHLLDDGACAVTSHCHALVHRAATCHVDTAIDLSQPGDTTVNALLATFRFKRWLLGATTTDKVAANVTKCANLSAAQSLAKRRDLEAHVAALAHDKATLEAKVASLAHALAQAEAKCEHLTRTVDTLQRTTTVCHRVTTHENPHPLDIENQNGPPVHTGAPAASARGARSGAHCRSRVRALDARASTDWWQRRENEWLRQQWATEQARKAYVEGAYWSHASFKAKWLRAEATSRVLQRQLAVAKQINPR</sequence>
<dbReference type="OrthoDB" id="64525at2759"/>
<dbReference type="EMBL" id="CAADRA010007233">
    <property type="protein sequence ID" value="VFT99484.1"/>
    <property type="molecule type" value="Genomic_DNA"/>
</dbReference>
<reference evidence="2" key="2">
    <citation type="submission" date="2019-06" db="EMBL/GenBank/DDBJ databases">
        <title>Genomics analysis of Aphanomyces spp. identifies a new class of oomycete effector associated with host adaptation.</title>
        <authorList>
            <person name="Gaulin E."/>
        </authorList>
    </citation>
    <scope>NUCLEOTIDE SEQUENCE</scope>
    <source>
        <strain evidence="2">CBS 578.67</strain>
    </source>
</reference>
<feature type="coiled-coil region" evidence="1">
    <location>
        <begin position="327"/>
        <end position="375"/>
    </location>
</feature>
<evidence type="ECO:0000313" key="2">
    <source>
        <dbReference type="EMBL" id="KAF0685242.1"/>
    </source>
</evidence>
<keyword evidence="1" id="KW-0175">Coiled coil</keyword>
<gene>
    <name evidence="3" type="primary">Aste57867_22833</name>
    <name evidence="2" type="ORF">As57867_022762</name>
    <name evidence="3" type="ORF">ASTE57867_22833</name>
</gene>
<accession>A0A485LMP4</accession>
<evidence type="ECO:0000256" key="1">
    <source>
        <dbReference type="SAM" id="Coils"/>
    </source>
</evidence>
<evidence type="ECO:0000313" key="3">
    <source>
        <dbReference type="EMBL" id="VFT99484.1"/>
    </source>
</evidence>
<keyword evidence="4" id="KW-1185">Reference proteome</keyword>
<organism evidence="3 4">
    <name type="scientific">Aphanomyces stellatus</name>
    <dbReference type="NCBI Taxonomy" id="120398"/>
    <lineage>
        <taxon>Eukaryota</taxon>
        <taxon>Sar</taxon>
        <taxon>Stramenopiles</taxon>
        <taxon>Oomycota</taxon>
        <taxon>Saprolegniomycetes</taxon>
        <taxon>Saprolegniales</taxon>
        <taxon>Verrucalvaceae</taxon>
        <taxon>Aphanomyces</taxon>
    </lineage>
</organism>
<dbReference type="EMBL" id="VJMH01007207">
    <property type="protein sequence ID" value="KAF0685242.1"/>
    <property type="molecule type" value="Genomic_DNA"/>
</dbReference>
<reference evidence="3 4" key="1">
    <citation type="submission" date="2019-03" db="EMBL/GenBank/DDBJ databases">
        <authorList>
            <person name="Gaulin E."/>
            <person name="Dumas B."/>
        </authorList>
    </citation>
    <scope>NUCLEOTIDE SEQUENCE [LARGE SCALE GENOMIC DNA]</scope>
    <source>
        <strain evidence="3">CBS 568.67</strain>
    </source>
</reference>